<comment type="caution">
    <text evidence="6">The sequence shown here is derived from an EMBL/GenBank/DDBJ whole genome shotgun (WGS) entry which is preliminary data.</text>
</comment>
<dbReference type="PROSITE" id="PS50110">
    <property type="entry name" value="RESPONSE_REGULATORY"/>
    <property type="match status" value="1"/>
</dbReference>
<dbReference type="InterPro" id="IPR036388">
    <property type="entry name" value="WH-like_DNA-bd_sf"/>
</dbReference>
<dbReference type="Pfam" id="PF00196">
    <property type="entry name" value="GerE"/>
    <property type="match status" value="1"/>
</dbReference>
<dbReference type="CDD" id="cd17535">
    <property type="entry name" value="REC_NarL-like"/>
    <property type="match status" value="1"/>
</dbReference>
<feature type="modified residue" description="4-aspartylphosphate" evidence="3">
    <location>
        <position position="55"/>
    </location>
</feature>
<feature type="domain" description="HTH luxR-type" evidence="4">
    <location>
        <begin position="146"/>
        <end position="220"/>
    </location>
</feature>
<dbReference type="GO" id="GO:0003677">
    <property type="term" value="F:DNA binding"/>
    <property type="evidence" value="ECO:0007669"/>
    <property type="project" value="UniProtKB-KW"/>
</dbReference>
<evidence type="ECO:0000313" key="6">
    <source>
        <dbReference type="EMBL" id="GIE00896.1"/>
    </source>
</evidence>
<feature type="domain" description="Response regulatory" evidence="5">
    <location>
        <begin position="5"/>
        <end position="125"/>
    </location>
</feature>
<dbReference type="InterPro" id="IPR000792">
    <property type="entry name" value="Tscrpt_reg_LuxR_C"/>
</dbReference>
<dbReference type="InterPro" id="IPR039420">
    <property type="entry name" value="WalR-like"/>
</dbReference>
<dbReference type="InterPro" id="IPR011006">
    <property type="entry name" value="CheY-like_superfamily"/>
</dbReference>
<reference evidence="6 7" key="1">
    <citation type="submission" date="2021-01" db="EMBL/GenBank/DDBJ databases">
        <title>Whole genome shotgun sequence of Actinoplanes durhamensis NBRC 14914.</title>
        <authorList>
            <person name="Komaki H."/>
            <person name="Tamura T."/>
        </authorList>
    </citation>
    <scope>NUCLEOTIDE SEQUENCE [LARGE SCALE GENOMIC DNA]</scope>
    <source>
        <strain evidence="6 7">NBRC 14914</strain>
    </source>
</reference>
<dbReference type="InterPro" id="IPR001789">
    <property type="entry name" value="Sig_transdc_resp-reg_receiver"/>
</dbReference>
<gene>
    <name evidence="6" type="ORF">Adu01nite_22460</name>
</gene>
<organism evidence="6 7">
    <name type="scientific">Paractinoplanes durhamensis</name>
    <dbReference type="NCBI Taxonomy" id="113563"/>
    <lineage>
        <taxon>Bacteria</taxon>
        <taxon>Bacillati</taxon>
        <taxon>Actinomycetota</taxon>
        <taxon>Actinomycetes</taxon>
        <taxon>Micromonosporales</taxon>
        <taxon>Micromonosporaceae</taxon>
        <taxon>Paractinoplanes</taxon>
    </lineage>
</organism>
<dbReference type="EMBL" id="BOML01000019">
    <property type="protein sequence ID" value="GIE00896.1"/>
    <property type="molecule type" value="Genomic_DNA"/>
</dbReference>
<dbReference type="Gene3D" id="3.40.50.2300">
    <property type="match status" value="1"/>
</dbReference>
<dbReference type="PANTHER" id="PTHR43214">
    <property type="entry name" value="TWO-COMPONENT RESPONSE REGULATOR"/>
    <property type="match status" value="1"/>
</dbReference>
<evidence type="ECO:0000256" key="1">
    <source>
        <dbReference type="ARBA" id="ARBA00022553"/>
    </source>
</evidence>
<evidence type="ECO:0000256" key="3">
    <source>
        <dbReference type="PROSITE-ProRule" id="PRU00169"/>
    </source>
</evidence>
<dbReference type="PRINTS" id="PR00038">
    <property type="entry name" value="HTHLUXR"/>
</dbReference>
<dbReference type="SMART" id="SM00448">
    <property type="entry name" value="REC"/>
    <property type="match status" value="1"/>
</dbReference>
<dbReference type="SUPFAM" id="SSF46894">
    <property type="entry name" value="C-terminal effector domain of the bipartite response regulators"/>
    <property type="match status" value="1"/>
</dbReference>
<dbReference type="RefSeq" id="WP_203726503.1">
    <property type="nucleotide sequence ID" value="NZ_BAAATX010000003.1"/>
</dbReference>
<proteinExistence type="predicted"/>
<dbReference type="SMART" id="SM00421">
    <property type="entry name" value="HTH_LUXR"/>
    <property type="match status" value="1"/>
</dbReference>
<dbReference type="PANTHER" id="PTHR43214:SF43">
    <property type="entry name" value="TWO-COMPONENT RESPONSE REGULATOR"/>
    <property type="match status" value="1"/>
</dbReference>
<dbReference type="PROSITE" id="PS50043">
    <property type="entry name" value="HTH_LUXR_2"/>
    <property type="match status" value="1"/>
</dbReference>
<accession>A0ABQ3YTI3</accession>
<evidence type="ECO:0000259" key="5">
    <source>
        <dbReference type="PROSITE" id="PS50110"/>
    </source>
</evidence>
<dbReference type="InterPro" id="IPR058245">
    <property type="entry name" value="NreC/VraR/RcsB-like_REC"/>
</dbReference>
<evidence type="ECO:0000259" key="4">
    <source>
        <dbReference type="PROSITE" id="PS50043"/>
    </source>
</evidence>
<keyword evidence="1 3" id="KW-0597">Phosphoprotein</keyword>
<dbReference type="Proteomes" id="UP000637628">
    <property type="component" value="Unassembled WGS sequence"/>
</dbReference>
<keyword evidence="2 6" id="KW-0238">DNA-binding</keyword>
<name>A0ABQ3YTI3_9ACTN</name>
<protein>
    <submittedName>
        <fullName evidence="6">DNA-binding response regulator</fullName>
    </submittedName>
</protein>
<dbReference type="PROSITE" id="PS00622">
    <property type="entry name" value="HTH_LUXR_1"/>
    <property type="match status" value="1"/>
</dbReference>
<dbReference type="InterPro" id="IPR016032">
    <property type="entry name" value="Sig_transdc_resp-reg_C-effctor"/>
</dbReference>
<sequence>MPALRVAIVDDHAIFRTAVSAYLESKGVDVLVNVATGEELIAGMAEHPVDVAVIDVRLTADSDEGGIEVARIVKRQFPGVAILILSAYTATAQAIGLISDFERSIGYLRKDELGIDDLGPQLARLVAGEQVLGRSFVDRLLRPPLHASPLNALTRQEREALRLMAQGHSNAGIAQALSIAERTVEDHVRRIFEKLGVNSGDGAMPSNKRVLAVLTWLRENNPD</sequence>
<evidence type="ECO:0000256" key="2">
    <source>
        <dbReference type="ARBA" id="ARBA00023125"/>
    </source>
</evidence>
<dbReference type="SUPFAM" id="SSF52172">
    <property type="entry name" value="CheY-like"/>
    <property type="match status" value="1"/>
</dbReference>
<keyword evidence="7" id="KW-1185">Reference proteome</keyword>
<dbReference type="CDD" id="cd06170">
    <property type="entry name" value="LuxR_C_like"/>
    <property type="match status" value="1"/>
</dbReference>
<dbReference type="Pfam" id="PF00072">
    <property type="entry name" value="Response_reg"/>
    <property type="match status" value="1"/>
</dbReference>
<dbReference type="Gene3D" id="1.10.10.10">
    <property type="entry name" value="Winged helix-like DNA-binding domain superfamily/Winged helix DNA-binding domain"/>
    <property type="match status" value="1"/>
</dbReference>
<evidence type="ECO:0000313" key="7">
    <source>
        <dbReference type="Proteomes" id="UP000637628"/>
    </source>
</evidence>